<dbReference type="AlphaFoldDB" id="A0A0F9BDZ1"/>
<organism evidence="2">
    <name type="scientific">marine sediment metagenome</name>
    <dbReference type="NCBI Taxonomy" id="412755"/>
    <lineage>
        <taxon>unclassified sequences</taxon>
        <taxon>metagenomes</taxon>
        <taxon>ecological metagenomes</taxon>
    </lineage>
</organism>
<comment type="caution">
    <text evidence="2">The sequence shown here is derived from an EMBL/GenBank/DDBJ whole genome shotgun (WGS) entry which is preliminary data.</text>
</comment>
<feature type="compositionally biased region" description="Basic and acidic residues" evidence="1">
    <location>
        <begin position="7"/>
        <end position="18"/>
    </location>
</feature>
<evidence type="ECO:0000256" key="1">
    <source>
        <dbReference type="SAM" id="MobiDB-lite"/>
    </source>
</evidence>
<accession>A0A0F9BDZ1</accession>
<name>A0A0F9BDZ1_9ZZZZ</name>
<reference evidence="2" key="1">
    <citation type="journal article" date="2015" name="Nature">
        <title>Complex archaea that bridge the gap between prokaryotes and eukaryotes.</title>
        <authorList>
            <person name="Spang A."/>
            <person name="Saw J.H."/>
            <person name="Jorgensen S.L."/>
            <person name="Zaremba-Niedzwiedzka K."/>
            <person name="Martijn J."/>
            <person name="Lind A.E."/>
            <person name="van Eijk R."/>
            <person name="Schleper C."/>
            <person name="Guy L."/>
            <person name="Ettema T.J."/>
        </authorList>
    </citation>
    <scope>NUCLEOTIDE SEQUENCE</scope>
</reference>
<evidence type="ECO:0000313" key="2">
    <source>
        <dbReference type="EMBL" id="KKK88839.1"/>
    </source>
</evidence>
<proteinExistence type="predicted"/>
<dbReference type="EMBL" id="LAZR01049782">
    <property type="protein sequence ID" value="KKK88839.1"/>
    <property type="molecule type" value="Genomic_DNA"/>
</dbReference>
<feature type="compositionally biased region" description="Basic and acidic residues" evidence="1">
    <location>
        <begin position="33"/>
        <end position="48"/>
    </location>
</feature>
<feature type="region of interest" description="Disordered" evidence="1">
    <location>
        <begin position="1"/>
        <end position="80"/>
    </location>
</feature>
<sequence>MGVGDAENDKKGRTHSDENPDNPRFLSGAQDSDVDRGNSEHESEDPRSPVRVGGEGSEDVQRGTGPDTPGIAEDGESGTT</sequence>
<protein>
    <submittedName>
        <fullName evidence="2">Uncharacterized protein</fullName>
    </submittedName>
</protein>
<gene>
    <name evidence="2" type="ORF">LCGC14_2739140</name>
</gene>